<keyword evidence="7 18" id="KW-0679">Respiratory chain</keyword>
<evidence type="ECO:0000256" key="3">
    <source>
        <dbReference type="ARBA" id="ARBA00007012"/>
    </source>
</evidence>
<evidence type="ECO:0000256" key="4">
    <source>
        <dbReference type="ARBA" id="ARBA00012944"/>
    </source>
</evidence>
<dbReference type="GeneID" id="6962873"/>
<dbReference type="RefSeq" id="YP_002265588.1">
    <property type="nucleotide sequence ID" value="NC_011328.1"/>
</dbReference>
<dbReference type="InterPro" id="IPR003917">
    <property type="entry name" value="NADH_UbQ_OxRdtase_chain2"/>
</dbReference>
<comment type="catalytic activity">
    <reaction evidence="17 18">
        <text>a ubiquinone + NADH + 5 H(+)(in) = a ubiquinol + NAD(+) + 4 H(+)(out)</text>
        <dbReference type="Rhea" id="RHEA:29091"/>
        <dbReference type="Rhea" id="RHEA-COMP:9565"/>
        <dbReference type="Rhea" id="RHEA-COMP:9566"/>
        <dbReference type="ChEBI" id="CHEBI:15378"/>
        <dbReference type="ChEBI" id="CHEBI:16389"/>
        <dbReference type="ChEBI" id="CHEBI:17976"/>
        <dbReference type="ChEBI" id="CHEBI:57540"/>
        <dbReference type="ChEBI" id="CHEBI:57945"/>
        <dbReference type="EC" id="7.1.1.2"/>
    </reaction>
</comment>
<evidence type="ECO:0000256" key="10">
    <source>
        <dbReference type="ARBA" id="ARBA00022967"/>
    </source>
</evidence>
<evidence type="ECO:0000313" key="20">
    <source>
        <dbReference type="EMBL" id="ACF35121.1"/>
    </source>
</evidence>
<evidence type="ECO:0000256" key="6">
    <source>
        <dbReference type="ARBA" id="ARBA00022448"/>
    </source>
</evidence>
<keyword evidence="8 18" id="KW-0812">Transmembrane</keyword>
<evidence type="ECO:0000256" key="11">
    <source>
        <dbReference type="ARBA" id="ARBA00022982"/>
    </source>
</evidence>
<feature type="transmembrane region" description="Helical" evidence="18">
    <location>
        <begin position="278"/>
        <end position="301"/>
    </location>
</feature>
<keyword evidence="10 18" id="KW-1278">Translocase</keyword>
<feature type="transmembrane region" description="Helical" evidence="18">
    <location>
        <begin position="59"/>
        <end position="79"/>
    </location>
</feature>
<evidence type="ECO:0000256" key="13">
    <source>
        <dbReference type="ARBA" id="ARBA00023027"/>
    </source>
</evidence>
<keyword evidence="6" id="KW-0813">Transport</keyword>
<dbReference type="AlphaFoldDB" id="B6D8Y3"/>
<accession>B6D8Y3</accession>
<keyword evidence="9 18" id="KW-0999">Mitochondrion inner membrane</keyword>
<evidence type="ECO:0000256" key="14">
    <source>
        <dbReference type="ARBA" id="ARBA00023075"/>
    </source>
</evidence>
<evidence type="ECO:0000256" key="9">
    <source>
        <dbReference type="ARBA" id="ARBA00022792"/>
    </source>
</evidence>
<name>B6D8Y3_TETBR</name>
<feature type="transmembrane region" description="Helical" evidence="18">
    <location>
        <begin position="120"/>
        <end position="142"/>
    </location>
</feature>
<sequence length="341" mass="38691">MKKLYKMVFMTSLITGTLISVSSYTWLGAWMGLEINLLSFIPMMSEVNNPMSTEASIKYFLTQAMASTMFLFSTSLMLINTNMISEVYNNQMSVMMNTSLLIKLGAAPFHSWFPQVMEGLSWMNCLILMTIQKVAPMILIMYSMKNPLLTATIIISAMVVGGLGGINQTKIKKILSFSSINHIGWMISASLISQATWIIYFSIYTMTTMVITTLMTPTNMTNIKQLTTLTKNNFMTNLMIMINFLSLGGLPPFLGFLPKWIIIQQMIQAKLTFIATTMVITTLMTLFFYLRMCFTMMIMTWNQMNWTNSMNIKNNWSKTTIIISAISITGLIASTYLLNFY</sequence>
<evidence type="ECO:0000256" key="1">
    <source>
        <dbReference type="ARBA" id="ARBA00003257"/>
    </source>
</evidence>
<dbReference type="CTD" id="4536"/>
<feature type="domain" description="NADH:quinone oxidoreductase/Mrp antiporter transmembrane" evidence="19">
    <location>
        <begin position="23"/>
        <end position="285"/>
    </location>
</feature>
<dbReference type="EC" id="7.1.1.2" evidence="4 18"/>
<keyword evidence="12 18" id="KW-1133">Transmembrane helix</keyword>
<dbReference type="GO" id="GO:0006120">
    <property type="term" value="P:mitochondrial electron transport, NADH to ubiquinone"/>
    <property type="evidence" value="ECO:0007669"/>
    <property type="project" value="InterPro"/>
</dbReference>
<keyword evidence="11 18" id="KW-0249">Electron transport</keyword>
<comment type="subcellular location">
    <subcellularLocation>
        <location evidence="2 18">Mitochondrion inner membrane</location>
        <topology evidence="2 18">Multi-pass membrane protein</topology>
    </subcellularLocation>
</comment>
<dbReference type="InterPro" id="IPR050175">
    <property type="entry name" value="Complex_I_Subunit_2"/>
</dbReference>
<dbReference type="EMBL" id="EU877953">
    <property type="protein sequence ID" value="ACF35121.1"/>
    <property type="molecule type" value="Genomic_DNA"/>
</dbReference>
<proteinExistence type="inferred from homology"/>
<evidence type="ECO:0000256" key="17">
    <source>
        <dbReference type="ARBA" id="ARBA00049551"/>
    </source>
</evidence>
<evidence type="ECO:0000256" key="15">
    <source>
        <dbReference type="ARBA" id="ARBA00023128"/>
    </source>
</evidence>
<feature type="transmembrane region" description="Helical" evidence="18">
    <location>
        <begin position="148"/>
        <end position="166"/>
    </location>
</feature>
<feature type="transmembrane region" description="Helical" evidence="18">
    <location>
        <begin position="187"/>
        <end position="214"/>
    </location>
</feature>
<keyword evidence="15 18" id="KW-0496">Mitochondrion</keyword>
<comment type="similarity">
    <text evidence="3 18">Belongs to the complex I subunit 2 family.</text>
</comment>
<evidence type="ECO:0000256" key="16">
    <source>
        <dbReference type="ARBA" id="ARBA00023136"/>
    </source>
</evidence>
<dbReference type="PRINTS" id="PR01436">
    <property type="entry name" value="NADHDHGNASE2"/>
</dbReference>
<keyword evidence="16 18" id="KW-0472">Membrane</keyword>
<evidence type="ECO:0000256" key="7">
    <source>
        <dbReference type="ARBA" id="ARBA00022660"/>
    </source>
</evidence>
<protein>
    <recommendedName>
        <fullName evidence="5 18">NADH-ubiquinone oxidoreductase chain 2</fullName>
        <ecNumber evidence="4 18">7.1.1.2</ecNumber>
    </recommendedName>
</protein>
<dbReference type="Pfam" id="PF00361">
    <property type="entry name" value="Proton_antipo_M"/>
    <property type="match status" value="1"/>
</dbReference>
<evidence type="ECO:0000259" key="19">
    <source>
        <dbReference type="Pfam" id="PF00361"/>
    </source>
</evidence>
<evidence type="ECO:0000256" key="12">
    <source>
        <dbReference type="ARBA" id="ARBA00022989"/>
    </source>
</evidence>
<evidence type="ECO:0000256" key="5">
    <source>
        <dbReference type="ARBA" id="ARBA00021008"/>
    </source>
</evidence>
<dbReference type="PANTHER" id="PTHR46552:SF1">
    <property type="entry name" value="NADH-UBIQUINONE OXIDOREDUCTASE CHAIN 2"/>
    <property type="match status" value="1"/>
</dbReference>
<evidence type="ECO:0000256" key="18">
    <source>
        <dbReference type="RuleBase" id="RU003403"/>
    </source>
</evidence>
<evidence type="ECO:0000256" key="8">
    <source>
        <dbReference type="ARBA" id="ARBA00022692"/>
    </source>
</evidence>
<organism evidence="20">
    <name type="scientific">Tetraphalerus bruchi</name>
    <name type="common">Archostematan beetle</name>
    <dbReference type="NCBI Taxonomy" id="546504"/>
    <lineage>
        <taxon>Eukaryota</taxon>
        <taxon>Metazoa</taxon>
        <taxon>Ecdysozoa</taxon>
        <taxon>Arthropoda</taxon>
        <taxon>Hexapoda</taxon>
        <taxon>Insecta</taxon>
        <taxon>Pterygota</taxon>
        <taxon>Neoptera</taxon>
        <taxon>Endopterygota</taxon>
        <taxon>Coleoptera</taxon>
        <taxon>Archostemata</taxon>
        <taxon>Ommatidae</taxon>
        <taxon>Tetraphalerus</taxon>
    </lineage>
</organism>
<keyword evidence="14 18" id="KW-0830">Ubiquinone</keyword>
<feature type="transmembrane region" description="Helical" evidence="18">
    <location>
        <begin position="321"/>
        <end position="340"/>
    </location>
</feature>
<feature type="transmembrane region" description="Helical" evidence="18">
    <location>
        <begin position="234"/>
        <end position="257"/>
    </location>
</feature>
<gene>
    <name evidence="20" type="primary">ND2</name>
</gene>
<dbReference type="GO" id="GO:0005743">
    <property type="term" value="C:mitochondrial inner membrane"/>
    <property type="evidence" value="ECO:0007669"/>
    <property type="project" value="UniProtKB-SubCell"/>
</dbReference>
<dbReference type="InterPro" id="IPR001750">
    <property type="entry name" value="ND/Mrp_TM"/>
</dbReference>
<geneLocation type="mitochondrion" evidence="20"/>
<dbReference type="GO" id="GO:0008137">
    <property type="term" value="F:NADH dehydrogenase (ubiquinone) activity"/>
    <property type="evidence" value="ECO:0007669"/>
    <property type="project" value="UniProtKB-EC"/>
</dbReference>
<feature type="transmembrane region" description="Helical" evidence="18">
    <location>
        <begin position="7"/>
        <end position="27"/>
    </location>
</feature>
<comment type="function">
    <text evidence="18">Core subunit of the mitochondrial membrane respiratory chain NADH dehydrogenase (Complex I) which catalyzes electron transfer from NADH through the respiratory chain, using ubiquinone as an electron acceptor. Essential for the catalytic activity and assembly of complex I.</text>
</comment>
<dbReference type="PANTHER" id="PTHR46552">
    <property type="entry name" value="NADH-UBIQUINONE OXIDOREDUCTASE CHAIN 2"/>
    <property type="match status" value="1"/>
</dbReference>
<evidence type="ECO:0000256" key="2">
    <source>
        <dbReference type="ARBA" id="ARBA00004448"/>
    </source>
</evidence>
<comment type="function">
    <text evidence="1">Core subunit of the mitochondrial membrane respiratory chain NADH dehydrogenase (Complex I) that is believed to belong to the minimal assembly required for catalysis. Complex I functions in the transfer of electrons from NADH to the respiratory chain. The immediate electron acceptor for the enzyme is believed to be ubiquinone.</text>
</comment>
<keyword evidence="13 18" id="KW-0520">NAD</keyword>
<reference evidence="20" key="1">
    <citation type="journal article" date="2008" name="Mol. Biol. Evol.">
        <title>A comparative analysis of mitochondrial genomes in Coleoptera (Arthropoda: Insecta) and genome descriptions of six new beetles.</title>
        <authorList>
            <person name="Sheffield N.C."/>
            <person name="Song H."/>
            <person name="Cameron S.L."/>
            <person name="Whiting M.F."/>
        </authorList>
    </citation>
    <scope>NUCLEOTIDE SEQUENCE</scope>
    <source>
        <strain evidence="20">CO687</strain>
    </source>
</reference>